<comment type="caution">
    <text evidence="5">The sequence shown here is derived from an EMBL/GenBank/DDBJ whole genome shotgun (WGS) entry which is preliminary data.</text>
</comment>
<dbReference type="SUPFAM" id="SSF50630">
    <property type="entry name" value="Acid proteases"/>
    <property type="match status" value="1"/>
</dbReference>
<evidence type="ECO:0000256" key="3">
    <source>
        <dbReference type="PIRSR" id="PIRSR601461-2"/>
    </source>
</evidence>
<keyword evidence="3" id="KW-1015">Disulfide bond</keyword>
<feature type="disulfide bond" evidence="3">
    <location>
        <begin position="34"/>
        <end position="39"/>
    </location>
</feature>
<feature type="domain" description="Peptidase A1" evidence="4">
    <location>
        <begin position="3"/>
        <end position="143"/>
    </location>
</feature>
<proteinExistence type="inferred from homology"/>
<dbReference type="GO" id="GO:0004190">
    <property type="term" value="F:aspartic-type endopeptidase activity"/>
    <property type="evidence" value="ECO:0007669"/>
    <property type="project" value="InterPro"/>
</dbReference>
<dbReference type="InterPro" id="IPR001461">
    <property type="entry name" value="Aspartic_peptidase_A1"/>
</dbReference>
<reference evidence="5 6" key="1">
    <citation type="journal article" date="2018" name="Mol. Genet. Genomics">
        <title>The red deer Cervus elaphus genome CerEla1.0: sequencing, annotating, genes, and chromosomes.</title>
        <authorList>
            <person name="Bana N.A."/>
            <person name="Nyiri A."/>
            <person name="Nagy J."/>
            <person name="Frank K."/>
            <person name="Nagy T."/>
            <person name="Steger V."/>
            <person name="Schiller M."/>
            <person name="Lakatos P."/>
            <person name="Sugar L."/>
            <person name="Horn P."/>
            <person name="Barta E."/>
            <person name="Orosz L."/>
        </authorList>
    </citation>
    <scope>NUCLEOTIDE SEQUENCE [LARGE SCALE GENOMIC DNA]</scope>
    <source>
        <strain evidence="5">Hungarian</strain>
    </source>
</reference>
<evidence type="ECO:0000313" key="6">
    <source>
        <dbReference type="Proteomes" id="UP000242450"/>
    </source>
</evidence>
<dbReference type="Pfam" id="PF00026">
    <property type="entry name" value="Asp"/>
    <property type="match status" value="1"/>
</dbReference>
<dbReference type="PROSITE" id="PS00141">
    <property type="entry name" value="ASP_PROTEASE"/>
    <property type="match status" value="1"/>
</dbReference>
<dbReference type="InterPro" id="IPR001969">
    <property type="entry name" value="Aspartic_peptidase_AS"/>
</dbReference>
<comment type="subcellular location">
    <subcellularLocation>
        <location evidence="1">Secreted</location>
        <location evidence="1">Extracellular space</location>
    </subcellularLocation>
</comment>
<dbReference type="Gene3D" id="2.40.70.10">
    <property type="entry name" value="Acid Proteases"/>
    <property type="match status" value="1"/>
</dbReference>
<name>A0A212DHA5_CEREH</name>
<dbReference type="AlphaFoldDB" id="A0A212DHA5"/>
<keyword evidence="6" id="KW-1185">Reference proteome</keyword>
<evidence type="ECO:0000256" key="1">
    <source>
        <dbReference type="ARBA" id="ARBA00004239"/>
    </source>
</evidence>
<dbReference type="GO" id="GO:0005576">
    <property type="term" value="C:extracellular region"/>
    <property type="evidence" value="ECO:0007669"/>
    <property type="project" value="UniProtKB-SubCell"/>
</dbReference>
<gene>
    <name evidence="5" type="ORF">Celaphus_00013445</name>
</gene>
<dbReference type="OrthoDB" id="771136at2759"/>
<dbReference type="PANTHER" id="PTHR47966">
    <property type="entry name" value="BETA-SITE APP-CLEAVING ENZYME, ISOFORM A-RELATED"/>
    <property type="match status" value="1"/>
</dbReference>
<dbReference type="InterPro" id="IPR033121">
    <property type="entry name" value="PEPTIDASE_A1"/>
</dbReference>
<evidence type="ECO:0000313" key="5">
    <source>
        <dbReference type="EMBL" id="OWK17544.1"/>
    </source>
</evidence>
<dbReference type="PANTHER" id="PTHR47966:SF49">
    <property type="entry name" value="PEPSIN A-5"/>
    <property type="match status" value="1"/>
</dbReference>
<dbReference type="PROSITE" id="PS51767">
    <property type="entry name" value="PEPTIDASE_A1"/>
    <property type="match status" value="1"/>
</dbReference>
<protein>
    <recommendedName>
        <fullName evidence="4">Peptidase A1 domain-containing protein</fullName>
    </recommendedName>
</protein>
<sequence>IFYLGNITIGTPPQEFQVAFDTGSSDLWVPSVLCSSQFCSSHVLFRHRESSTFQPTDTGFRIKYTAGNMKGVVVHDTVRYLSNSPPLFLAHSHSHKDTHIPKSQSPGRNFIDPCKQDCVFSFCLPGQMQNPQYLTENAVHSCH</sequence>
<feature type="non-terminal residue" evidence="5">
    <location>
        <position position="1"/>
    </location>
</feature>
<comment type="similarity">
    <text evidence="2">Belongs to the peptidase A1 family.</text>
</comment>
<organism evidence="5 6">
    <name type="scientific">Cervus elaphus hippelaphus</name>
    <name type="common">European red deer</name>
    <dbReference type="NCBI Taxonomy" id="46360"/>
    <lineage>
        <taxon>Eukaryota</taxon>
        <taxon>Metazoa</taxon>
        <taxon>Chordata</taxon>
        <taxon>Craniata</taxon>
        <taxon>Vertebrata</taxon>
        <taxon>Euteleostomi</taxon>
        <taxon>Mammalia</taxon>
        <taxon>Eutheria</taxon>
        <taxon>Laurasiatheria</taxon>
        <taxon>Artiodactyla</taxon>
        <taxon>Ruminantia</taxon>
        <taxon>Pecora</taxon>
        <taxon>Cervidae</taxon>
        <taxon>Cervinae</taxon>
        <taxon>Cervus</taxon>
    </lineage>
</organism>
<dbReference type="FunFam" id="2.40.70.10:FF:000008">
    <property type="entry name" value="Cathepsin D"/>
    <property type="match status" value="1"/>
</dbReference>
<evidence type="ECO:0000259" key="4">
    <source>
        <dbReference type="PROSITE" id="PS51767"/>
    </source>
</evidence>
<dbReference type="GO" id="GO:0006508">
    <property type="term" value="P:proteolysis"/>
    <property type="evidence" value="ECO:0007669"/>
    <property type="project" value="InterPro"/>
</dbReference>
<accession>A0A212DHA5</accession>
<dbReference type="EMBL" id="MKHE01000002">
    <property type="protein sequence ID" value="OWK17544.1"/>
    <property type="molecule type" value="Genomic_DNA"/>
</dbReference>
<evidence type="ECO:0000256" key="2">
    <source>
        <dbReference type="ARBA" id="ARBA00007447"/>
    </source>
</evidence>
<dbReference type="Proteomes" id="UP000242450">
    <property type="component" value="Chromosome 2"/>
</dbReference>
<dbReference type="InterPro" id="IPR021109">
    <property type="entry name" value="Peptidase_aspartic_dom_sf"/>
</dbReference>